<gene>
    <name evidence="1" type="ORF">SAMN04488007_0634</name>
</gene>
<evidence type="ECO:0008006" key="3">
    <source>
        <dbReference type="Google" id="ProtNLM"/>
    </source>
</evidence>
<protein>
    <recommendedName>
        <fullName evidence="3">Lipoprotein</fullName>
    </recommendedName>
</protein>
<evidence type="ECO:0000313" key="2">
    <source>
        <dbReference type="Proteomes" id="UP000184314"/>
    </source>
</evidence>
<accession>A0A1M6K2G5</accession>
<proteinExistence type="predicted"/>
<dbReference type="OrthoDB" id="1165032at2"/>
<dbReference type="RefSeq" id="WP_073241191.1">
    <property type="nucleotide sequence ID" value="NZ_FQZX01000001.1"/>
</dbReference>
<dbReference type="AlphaFoldDB" id="A0A1M6K2G5"/>
<dbReference type="Proteomes" id="UP000184314">
    <property type="component" value="Unassembled WGS sequence"/>
</dbReference>
<evidence type="ECO:0000313" key="1">
    <source>
        <dbReference type="EMBL" id="SHJ53166.1"/>
    </source>
</evidence>
<keyword evidence="2" id="KW-1185">Reference proteome</keyword>
<name>A0A1M6K2G5_9FLAO</name>
<dbReference type="PROSITE" id="PS51257">
    <property type="entry name" value="PROKAR_LIPOPROTEIN"/>
    <property type="match status" value="1"/>
</dbReference>
<organism evidence="1 2">
    <name type="scientific">Maribacter aquivivus</name>
    <dbReference type="NCBI Taxonomy" id="228958"/>
    <lineage>
        <taxon>Bacteria</taxon>
        <taxon>Pseudomonadati</taxon>
        <taxon>Bacteroidota</taxon>
        <taxon>Flavobacteriia</taxon>
        <taxon>Flavobacteriales</taxon>
        <taxon>Flavobacteriaceae</taxon>
        <taxon>Maribacter</taxon>
    </lineage>
</organism>
<reference evidence="2" key="1">
    <citation type="submission" date="2016-11" db="EMBL/GenBank/DDBJ databases">
        <authorList>
            <person name="Varghese N."/>
            <person name="Submissions S."/>
        </authorList>
    </citation>
    <scope>NUCLEOTIDE SEQUENCE [LARGE SCALE GENOMIC DNA]</scope>
    <source>
        <strain evidence="2">DSM 16478</strain>
    </source>
</reference>
<dbReference type="STRING" id="228958.SAMN04488007_0634"/>
<dbReference type="EMBL" id="FQZX01000001">
    <property type="protein sequence ID" value="SHJ53166.1"/>
    <property type="molecule type" value="Genomic_DNA"/>
</dbReference>
<sequence>MFAKITLVFLSIFLVACNDKDDSIEQQDCSTAICTLNFVTITVSVIDASGEAIALDSYEVIDTETGKNIAEDFNGEEYQYLKEQGFYPILSDANRIQYQNTTATLTFKGFIAAEEVITEDYEVGADCCHVSLITGNTEIVLE</sequence>